<sequence length="279" mass="32906">MVDVQTALKVCEETIQIHSKTFYRAFSMLPKKKRQAVWAVYSFCRRADDIVDESPSPKEELASFREAFDQFLHGEVDRNDPIWVALEHTFQEFRMDEAPFRDLLHGQEMDLEHQRYETLDELLIYSYHVASTVGLMLLPIIAPRKKEQLKEAAISLGIGMQLTNILRDIGEDAAERNRIYLPKQVMDQFGYTDQELQEGVVNQAFQHVWEYIAFEAEAYYEEFFDHLHEFPLYSRMPVKAAAHFYKAILDKTRENEYRVFTQRSFISNQEKALILEDMK</sequence>
<dbReference type="InterPro" id="IPR002060">
    <property type="entry name" value="Squ/phyt_synthse"/>
</dbReference>
<name>A0A081L8H1_9BACI</name>
<evidence type="ECO:0000256" key="1">
    <source>
        <dbReference type="ARBA" id="ARBA00004829"/>
    </source>
</evidence>
<evidence type="ECO:0000256" key="3">
    <source>
        <dbReference type="ARBA" id="ARBA00022746"/>
    </source>
</evidence>
<dbReference type="PROSITE" id="PS01045">
    <property type="entry name" value="SQUALEN_PHYTOEN_SYN_2"/>
    <property type="match status" value="1"/>
</dbReference>
<dbReference type="GO" id="GO:0051996">
    <property type="term" value="F:squalene synthase [NAD(P)H] activity"/>
    <property type="evidence" value="ECO:0007669"/>
    <property type="project" value="InterPro"/>
</dbReference>
<dbReference type="eggNOG" id="COG1562">
    <property type="taxonomic scope" value="Bacteria"/>
</dbReference>
<dbReference type="GO" id="GO:0016117">
    <property type="term" value="P:carotenoid biosynthetic process"/>
    <property type="evidence" value="ECO:0007669"/>
    <property type="project" value="UniProtKB-KW"/>
</dbReference>
<dbReference type="Proteomes" id="UP000028091">
    <property type="component" value="Unassembled WGS sequence"/>
</dbReference>
<keyword evidence="2" id="KW-0808">Transferase</keyword>
<dbReference type="EMBL" id="JOTP01000020">
    <property type="protein sequence ID" value="KEP25547.1"/>
    <property type="molecule type" value="Genomic_DNA"/>
</dbReference>
<evidence type="ECO:0000256" key="2">
    <source>
        <dbReference type="ARBA" id="ARBA00022679"/>
    </source>
</evidence>
<protein>
    <submittedName>
        <fullName evidence="4">Phytoene synthase</fullName>
    </submittedName>
</protein>
<dbReference type="SFLD" id="SFLDG01212">
    <property type="entry name" value="Phytoene_synthase_like"/>
    <property type="match status" value="1"/>
</dbReference>
<dbReference type="InterPro" id="IPR044843">
    <property type="entry name" value="Trans_IPPS_bact-type"/>
</dbReference>
<dbReference type="OrthoDB" id="9787280at2"/>
<keyword evidence="3" id="KW-0125">Carotenoid biosynthesis</keyword>
<comment type="pathway">
    <text evidence="1">Carotenoid biosynthesis.</text>
</comment>
<evidence type="ECO:0000313" key="5">
    <source>
        <dbReference type="Proteomes" id="UP000028091"/>
    </source>
</evidence>
<reference evidence="4 5" key="1">
    <citation type="submission" date="2012-09" db="EMBL/GenBank/DDBJ databases">
        <title>Genome Sequence of Bacillus sp. DW5-4.</title>
        <authorList>
            <person name="Lai Q."/>
            <person name="Liu Y."/>
            <person name="Shao Z."/>
        </authorList>
    </citation>
    <scope>NUCLEOTIDE SEQUENCE [LARGE SCALE GENOMIC DNA]</scope>
    <source>
        <strain evidence="4 5">DW5-4</strain>
    </source>
</reference>
<keyword evidence="5" id="KW-1185">Reference proteome</keyword>
<evidence type="ECO:0000313" key="4">
    <source>
        <dbReference type="EMBL" id="KEP25547.1"/>
    </source>
</evidence>
<dbReference type="InterPro" id="IPR033904">
    <property type="entry name" value="Trans_IPPS_HH"/>
</dbReference>
<dbReference type="PANTHER" id="PTHR31480">
    <property type="entry name" value="BIFUNCTIONAL LYCOPENE CYCLASE/PHYTOENE SYNTHASE"/>
    <property type="match status" value="1"/>
</dbReference>
<dbReference type="AlphaFoldDB" id="A0A081L8H1"/>
<dbReference type="SFLD" id="SFLDG01018">
    <property type="entry name" value="Squalene/Phytoene_Synthase_Lik"/>
    <property type="match status" value="1"/>
</dbReference>
<dbReference type="CDD" id="cd00683">
    <property type="entry name" value="Trans_IPPS_HH"/>
    <property type="match status" value="1"/>
</dbReference>
<dbReference type="InterPro" id="IPR019845">
    <property type="entry name" value="Squalene/phytoene_synthase_CS"/>
</dbReference>
<comment type="caution">
    <text evidence="4">The sequence shown here is derived from an EMBL/GenBank/DDBJ whole genome shotgun (WGS) entry which is preliminary data.</text>
</comment>
<gene>
    <name evidence="4" type="ORF">BA70_08010</name>
</gene>
<accession>A0A081L8H1</accession>
<dbReference type="Pfam" id="PF00494">
    <property type="entry name" value="SQS_PSY"/>
    <property type="match status" value="1"/>
</dbReference>
<dbReference type="GO" id="GO:0004311">
    <property type="term" value="F:geranylgeranyl diphosphate synthase activity"/>
    <property type="evidence" value="ECO:0007669"/>
    <property type="project" value="InterPro"/>
</dbReference>
<proteinExistence type="predicted"/>
<dbReference type="SUPFAM" id="SSF48576">
    <property type="entry name" value="Terpenoid synthases"/>
    <property type="match status" value="1"/>
</dbReference>
<organism evidence="4 5">
    <name type="scientific">Bacillus zhangzhouensis</name>
    <dbReference type="NCBI Taxonomy" id="1178540"/>
    <lineage>
        <taxon>Bacteria</taxon>
        <taxon>Bacillati</taxon>
        <taxon>Bacillota</taxon>
        <taxon>Bacilli</taxon>
        <taxon>Bacillales</taxon>
        <taxon>Bacillaceae</taxon>
        <taxon>Bacillus</taxon>
    </lineage>
</organism>
<dbReference type="RefSeq" id="WP_034323566.1">
    <property type="nucleotide sequence ID" value="NZ_JOTP01000020.1"/>
</dbReference>
<dbReference type="Gene3D" id="1.10.600.10">
    <property type="entry name" value="Farnesyl Diphosphate Synthase"/>
    <property type="match status" value="1"/>
</dbReference>
<dbReference type="InterPro" id="IPR008949">
    <property type="entry name" value="Isoprenoid_synthase_dom_sf"/>
</dbReference>
<dbReference type="PROSITE" id="PS01044">
    <property type="entry name" value="SQUALEN_PHYTOEN_SYN_1"/>
    <property type="match status" value="1"/>
</dbReference>
<dbReference type="SFLD" id="SFLDS00005">
    <property type="entry name" value="Isoprenoid_Synthase_Type_I"/>
    <property type="match status" value="1"/>
</dbReference>